<evidence type="ECO:0000259" key="1">
    <source>
        <dbReference type="PROSITE" id="PS50075"/>
    </source>
</evidence>
<dbReference type="Pfam" id="PF00501">
    <property type="entry name" value="AMP-binding"/>
    <property type="match status" value="1"/>
</dbReference>
<name>A0A1L7XBR9_9HELO</name>
<dbReference type="InterPro" id="IPR009081">
    <property type="entry name" value="PP-bd_ACP"/>
</dbReference>
<dbReference type="InterPro" id="IPR036736">
    <property type="entry name" value="ACP-like_sf"/>
</dbReference>
<dbReference type="InterPro" id="IPR045851">
    <property type="entry name" value="AMP-bd_C_sf"/>
</dbReference>
<evidence type="ECO:0000313" key="2">
    <source>
        <dbReference type="EMBL" id="CZR62462.1"/>
    </source>
</evidence>
<dbReference type="SUPFAM" id="SSF56801">
    <property type="entry name" value="Acetyl-CoA synthetase-like"/>
    <property type="match status" value="1"/>
</dbReference>
<proteinExistence type="predicted"/>
<dbReference type="Gene3D" id="1.10.1200.10">
    <property type="entry name" value="ACP-like"/>
    <property type="match status" value="1"/>
</dbReference>
<dbReference type="Gene3D" id="3.30.300.30">
    <property type="match status" value="1"/>
</dbReference>
<protein>
    <submittedName>
        <fullName evidence="2">Related to coenzyme a synthetase</fullName>
    </submittedName>
</protein>
<dbReference type="PANTHER" id="PTHR43201:SF10">
    <property type="entry name" value="CARRIER DOMAIN-CONTAINING PROTEIN"/>
    <property type="match status" value="1"/>
</dbReference>
<keyword evidence="3" id="KW-1185">Reference proteome</keyword>
<evidence type="ECO:0000313" key="3">
    <source>
        <dbReference type="Proteomes" id="UP000184330"/>
    </source>
</evidence>
<sequence>MASPSNDDYLELIELLVHSTPSKEHKKLLDWVIATQAQLQQPLQRPQFLDLLASIPVLPDASCLPLALLSFILARHQGSVPSFDIIRCYTKLWLALPEVSKAGQDEDSTVILQEAHNQLCLSIGTIASHFTNATTRALIDPESHRSLTHQQLSTFITSFALPLNISSNASKPRVAIALPLGYLLALACLAVSSYYTAAPLNIAGGPSQLRSDVELAGAQYILVLATDVERLGLHEPWVAEAGILILVALPQEDMMFGIQPLSTSSPNTATPPPTPNTANDLALILFTSGTSGTKKVVPITCLSLLTGVQCVVDSWGLTPSDTCINMLPLNHVGGLVRNLFAPVISGGAVILCPAFDPASRLLLTPFWYTDSKMWGEQNLFWDLLESGQGTWYYASPSMHMSILAEAGLRGEVVSKRKLRLVCNAAGGLLPALATRLRDTFECTVFPSYGMTECMPISTPPLGYTLDRVGASGIGCGPEIAILDDLDKRLGAGEVGRINVRGGPTFPGYLKDGEMDRSAFNKDGFFDTGDLGSLDEDGYLYLTGRGKEVINRGGEIISPFEVEEAITIASQDSRSPLFERVRQVLAFSAPHEMLQEVVGVALLTPPNAHRVDIRELQTALNSSLHSTKWPVVLVYMDALPMSNNKLVRIKFAERMDMRTITNEMTLPERHFEASCPPLNSLLSTKISNSTCILDLPLLLSQTQRFMGPEIEAHVGINHHGMPVVYLARSKASKGENPDENRIEKLDAKLRGELDGLLVPSSIIFLPQPFPRHSNGAVDEVALDDILKALKHAQAAPAASETEQKIRKAFAEVLNFPIDEIVSESDFFSLGGESLSAGHLLSLLRRNLGVRIPVDQLFTSSKISSLCSLVDAILATSEMQSSKAPPTPGCTKTYSSTNPLVLFIHALPIMLFYPMKMAFQWTALMYALSTLSRYWDESNVAARFLALVASMFASRLSTQIAAPLFGILFKWVVIGRYREGIYPMWGPYHCKWWLADKVLRICGKGVFRHLNTTHIIYLRLLGANIGTDVTIEPGTTLGEYDLLTIGDNVHLDRCICRPFAAERNTSMYLGSINIGSGSSVGLKSYIAAGSILPPDTFIGANSSSYEVGDYDTSDRRRSPTPNPWLQLFCIMPIQVLVMFVSSLPWMGGLFGIVMNEPLKSVDSVKTVIIWWATPHRISFHYFAQALNVSVRPFVWFALLVVIKCLLNIFCGRATPRTVEDRTQGDRFRSQLLNALAPHGSLVSLTKLFGSHYEVTSMAVRAMGGKVGRRVYWPGTGPTIEDFDLLDIGDDVVFGSRSHIITSDAKGSDVVRIGSGTMVADRVVLSPGVEVGERTVLGSGAFLKRYQRCVPDSVWIGNRHGTAICLSSSSSSTMLGSIGKGDDPEKDVILSYAGSPHGTSIFSPPPSYTGPLKSPNVSAAKFFEDAIDDKSNTRLLLRTQNDHHPRLLAEHSTTAKHHITSSTNSLFFSTRHPSPSSSSCSGTLLLYPQSSSHKSSNAIDDKSNIVLERCYYIHNHPLTNHQILGMLTGSHFIVIYFRLMGARIGKDCALFAGGRPSLVFTEPDLLTLGNRVSVDDASLVGHVNSRGKFSLNRLEVGDRSVLRSGSRLLSGARMGSDCILLEHTLIMAGDEADDGHVYQGWPADAFSGDRLRGISAGA</sequence>
<dbReference type="SUPFAM" id="SSF47336">
    <property type="entry name" value="ACP-like"/>
    <property type="match status" value="1"/>
</dbReference>
<dbReference type="EMBL" id="FJOG01000020">
    <property type="protein sequence ID" value="CZR62462.1"/>
    <property type="molecule type" value="Genomic_DNA"/>
</dbReference>
<dbReference type="Gene3D" id="3.40.50.12780">
    <property type="entry name" value="N-terminal domain of ligase-like"/>
    <property type="match status" value="1"/>
</dbReference>
<accession>A0A1L7XBR9</accession>
<dbReference type="InterPro" id="IPR000873">
    <property type="entry name" value="AMP-dep_synth/lig_dom"/>
</dbReference>
<feature type="domain" description="Carrier" evidence="1">
    <location>
        <begin position="795"/>
        <end position="872"/>
    </location>
</feature>
<dbReference type="OrthoDB" id="3633556at2759"/>
<dbReference type="SUPFAM" id="SSF51161">
    <property type="entry name" value="Trimeric LpxA-like enzymes"/>
    <property type="match status" value="3"/>
</dbReference>
<dbReference type="InterPro" id="IPR011004">
    <property type="entry name" value="Trimer_LpxA-like_sf"/>
</dbReference>
<dbReference type="PROSITE" id="PS50075">
    <property type="entry name" value="CARRIER"/>
    <property type="match status" value="1"/>
</dbReference>
<reference evidence="2 3" key="1">
    <citation type="submission" date="2016-03" db="EMBL/GenBank/DDBJ databases">
        <authorList>
            <person name="Ploux O."/>
        </authorList>
    </citation>
    <scope>NUCLEOTIDE SEQUENCE [LARGE SCALE GENOMIC DNA]</scope>
    <source>
        <strain evidence="2 3">UAMH 11012</strain>
    </source>
</reference>
<dbReference type="InterPro" id="IPR042099">
    <property type="entry name" value="ANL_N_sf"/>
</dbReference>
<dbReference type="GO" id="GO:0031956">
    <property type="term" value="F:medium-chain fatty acid-CoA ligase activity"/>
    <property type="evidence" value="ECO:0007669"/>
    <property type="project" value="TreeGrafter"/>
</dbReference>
<dbReference type="Gene3D" id="2.160.10.10">
    <property type="entry name" value="Hexapeptide repeat proteins"/>
    <property type="match status" value="2"/>
</dbReference>
<dbReference type="STRING" id="576137.A0A1L7XBR9"/>
<gene>
    <name evidence="2" type="ORF">PAC_12359</name>
</gene>
<dbReference type="Pfam" id="PF00550">
    <property type="entry name" value="PP-binding"/>
    <property type="match status" value="1"/>
</dbReference>
<organism evidence="2 3">
    <name type="scientific">Phialocephala subalpina</name>
    <dbReference type="NCBI Taxonomy" id="576137"/>
    <lineage>
        <taxon>Eukaryota</taxon>
        <taxon>Fungi</taxon>
        <taxon>Dikarya</taxon>
        <taxon>Ascomycota</taxon>
        <taxon>Pezizomycotina</taxon>
        <taxon>Leotiomycetes</taxon>
        <taxon>Helotiales</taxon>
        <taxon>Mollisiaceae</taxon>
        <taxon>Phialocephala</taxon>
        <taxon>Phialocephala fortinii species complex</taxon>
    </lineage>
</organism>
<dbReference type="Proteomes" id="UP000184330">
    <property type="component" value="Unassembled WGS sequence"/>
</dbReference>
<dbReference type="PANTHER" id="PTHR43201">
    <property type="entry name" value="ACYL-COA SYNTHETASE"/>
    <property type="match status" value="1"/>
</dbReference>
<dbReference type="GO" id="GO:0006631">
    <property type="term" value="P:fatty acid metabolic process"/>
    <property type="evidence" value="ECO:0007669"/>
    <property type="project" value="TreeGrafter"/>
</dbReference>